<dbReference type="EMBL" id="CAJVPY010029200">
    <property type="protein sequence ID" value="CAG8793868.1"/>
    <property type="molecule type" value="Genomic_DNA"/>
</dbReference>
<protein>
    <submittedName>
        <fullName evidence="1">971_t:CDS:1</fullName>
    </submittedName>
</protein>
<dbReference type="AlphaFoldDB" id="A0A9N9JU97"/>
<organism evidence="1 2">
    <name type="scientific">Dentiscutata erythropus</name>
    <dbReference type="NCBI Taxonomy" id="1348616"/>
    <lineage>
        <taxon>Eukaryota</taxon>
        <taxon>Fungi</taxon>
        <taxon>Fungi incertae sedis</taxon>
        <taxon>Mucoromycota</taxon>
        <taxon>Glomeromycotina</taxon>
        <taxon>Glomeromycetes</taxon>
        <taxon>Diversisporales</taxon>
        <taxon>Gigasporaceae</taxon>
        <taxon>Dentiscutata</taxon>
    </lineage>
</organism>
<sequence length="105" mass="12108">FILDLSKYSNKKFFQDANQIFTQLPIDACKSNQLLLEAIIEGGAPLLFVEACKFQEFVYSINHWYHVLVRKQLSNSVLDNVYENVQASIQQFICKSNWITITTDG</sequence>
<dbReference type="OrthoDB" id="2389127at2759"/>
<feature type="non-terminal residue" evidence="1">
    <location>
        <position position="1"/>
    </location>
</feature>
<name>A0A9N9JU97_9GLOM</name>
<evidence type="ECO:0000313" key="1">
    <source>
        <dbReference type="EMBL" id="CAG8793868.1"/>
    </source>
</evidence>
<dbReference type="Proteomes" id="UP000789405">
    <property type="component" value="Unassembled WGS sequence"/>
</dbReference>
<gene>
    <name evidence="1" type="ORF">DERYTH_LOCUS21956</name>
</gene>
<proteinExistence type="predicted"/>
<reference evidence="1" key="1">
    <citation type="submission" date="2021-06" db="EMBL/GenBank/DDBJ databases">
        <authorList>
            <person name="Kallberg Y."/>
            <person name="Tangrot J."/>
            <person name="Rosling A."/>
        </authorList>
    </citation>
    <scope>NUCLEOTIDE SEQUENCE</scope>
    <source>
        <strain evidence="1">MA453B</strain>
    </source>
</reference>
<comment type="caution">
    <text evidence="1">The sequence shown here is derived from an EMBL/GenBank/DDBJ whole genome shotgun (WGS) entry which is preliminary data.</text>
</comment>
<evidence type="ECO:0000313" key="2">
    <source>
        <dbReference type="Proteomes" id="UP000789405"/>
    </source>
</evidence>
<accession>A0A9N9JU97</accession>
<keyword evidence="2" id="KW-1185">Reference proteome</keyword>